<keyword evidence="3" id="KW-1185">Reference proteome</keyword>
<name>A0ABT0UV48_9ACTN</name>
<reference evidence="2" key="1">
    <citation type="submission" date="2022-06" db="EMBL/GenBank/DDBJ databases">
        <title>Genome public.</title>
        <authorList>
            <person name="Sun Q."/>
        </authorList>
    </citation>
    <scope>NUCLEOTIDE SEQUENCE</scope>
    <source>
        <strain evidence="2">CWNU-1</strain>
    </source>
</reference>
<keyword evidence="1" id="KW-0472">Membrane</keyword>
<keyword evidence="1" id="KW-0812">Transmembrane</keyword>
<feature type="transmembrane region" description="Helical" evidence="1">
    <location>
        <begin position="12"/>
        <end position="31"/>
    </location>
</feature>
<comment type="caution">
    <text evidence="2">The sequence shown here is derived from an EMBL/GenBank/DDBJ whole genome shotgun (WGS) entry which is preliminary data.</text>
</comment>
<dbReference type="Proteomes" id="UP001431429">
    <property type="component" value="Unassembled WGS sequence"/>
</dbReference>
<dbReference type="Pfam" id="PF14019">
    <property type="entry name" value="DUF4235"/>
    <property type="match status" value="1"/>
</dbReference>
<proteinExistence type="predicted"/>
<protein>
    <submittedName>
        <fullName evidence="2">DUF4235 domain-containing protein</fullName>
    </submittedName>
</protein>
<evidence type="ECO:0000256" key="1">
    <source>
        <dbReference type="SAM" id="Phobius"/>
    </source>
</evidence>
<feature type="transmembrane region" description="Helical" evidence="1">
    <location>
        <begin position="51"/>
        <end position="71"/>
    </location>
</feature>
<sequence length="88" mass="9250">MKISKILYKPVGFGVGALSGMAASAVFGQVWKRLGRDDEAPSPTDEQRGWGEVLLAAALQGAIFAVVKASVERGGATATRRFTGAWPD</sequence>
<accession>A0ABT0UV48</accession>
<evidence type="ECO:0000313" key="2">
    <source>
        <dbReference type="EMBL" id="MCM2392457.1"/>
    </source>
</evidence>
<keyword evidence="1" id="KW-1133">Transmembrane helix</keyword>
<dbReference type="InterPro" id="IPR025329">
    <property type="entry name" value="DUF4235"/>
</dbReference>
<dbReference type="RefSeq" id="WP_250922776.1">
    <property type="nucleotide sequence ID" value="NZ_JAMQAW010000040.1"/>
</dbReference>
<evidence type="ECO:0000313" key="3">
    <source>
        <dbReference type="Proteomes" id="UP001431429"/>
    </source>
</evidence>
<organism evidence="2 3">
    <name type="scientific">Streptomyces albipurpureus</name>
    <dbReference type="NCBI Taxonomy" id="2897419"/>
    <lineage>
        <taxon>Bacteria</taxon>
        <taxon>Bacillati</taxon>
        <taxon>Actinomycetota</taxon>
        <taxon>Actinomycetes</taxon>
        <taxon>Kitasatosporales</taxon>
        <taxon>Streptomycetaceae</taxon>
        <taxon>Streptomyces</taxon>
    </lineage>
</organism>
<dbReference type="EMBL" id="JAMQAW010000040">
    <property type="protein sequence ID" value="MCM2392457.1"/>
    <property type="molecule type" value="Genomic_DNA"/>
</dbReference>
<gene>
    <name evidence="2" type="ORF">NBG84_29940</name>
</gene>